<keyword evidence="8" id="KW-0325">Glycoprotein</keyword>
<comment type="catalytic activity">
    <reaction evidence="14">
        <text>[(1-&gt;4)-alpha-D-galacturonosyl](n) + H2O = alpha-D-galacturonate + [(1-&gt;4)-alpha-D-galacturonosyl](n-1)</text>
        <dbReference type="Rhea" id="RHEA:14117"/>
        <dbReference type="Rhea" id="RHEA-COMP:14570"/>
        <dbReference type="Rhea" id="RHEA-COMP:14572"/>
        <dbReference type="ChEBI" id="CHEBI:15377"/>
        <dbReference type="ChEBI" id="CHEBI:58658"/>
        <dbReference type="ChEBI" id="CHEBI:140523"/>
        <dbReference type="EC" id="3.2.1.67"/>
    </reaction>
</comment>
<keyword evidence="6 16" id="KW-0378">Hydrolase</keyword>
<keyword evidence="4 17" id="KW-0732">Signal</keyword>
<keyword evidence="19" id="KW-1185">Reference proteome</keyword>
<dbReference type="SUPFAM" id="SSF51126">
    <property type="entry name" value="Pectin lyase-like"/>
    <property type="match status" value="1"/>
</dbReference>
<dbReference type="InterPro" id="IPR006626">
    <property type="entry name" value="PbH1"/>
</dbReference>
<dbReference type="InterPro" id="IPR011050">
    <property type="entry name" value="Pectin_lyase_fold/virulence"/>
</dbReference>
<evidence type="ECO:0000256" key="15">
    <source>
        <dbReference type="PROSITE-ProRule" id="PRU10052"/>
    </source>
</evidence>
<evidence type="ECO:0000256" key="4">
    <source>
        <dbReference type="ARBA" id="ARBA00022729"/>
    </source>
</evidence>
<dbReference type="Pfam" id="PF00295">
    <property type="entry name" value="Glyco_hydro_28"/>
    <property type="match status" value="1"/>
</dbReference>
<keyword evidence="10" id="KW-0961">Cell wall biogenesis/degradation</keyword>
<feature type="signal peptide" evidence="17">
    <location>
        <begin position="1"/>
        <end position="20"/>
    </location>
</feature>
<dbReference type="PROSITE" id="PS00502">
    <property type="entry name" value="POLYGALACTURONASE"/>
    <property type="match status" value="1"/>
</dbReference>
<organism evidence="18 19">
    <name type="scientific">Seiridium unicorne</name>
    <dbReference type="NCBI Taxonomy" id="138068"/>
    <lineage>
        <taxon>Eukaryota</taxon>
        <taxon>Fungi</taxon>
        <taxon>Dikarya</taxon>
        <taxon>Ascomycota</taxon>
        <taxon>Pezizomycotina</taxon>
        <taxon>Sordariomycetes</taxon>
        <taxon>Xylariomycetidae</taxon>
        <taxon>Amphisphaeriales</taxon>
        <taxon>Sporocadaceae</taxon>
        <taxon>Seiridium</taxon>
    </lineage>
</organism>
<protein>
    <recommendedName>
        <fullName evidence="11">galacturonan 1,4-alpha-galacturonidase</fullName>
        <ecNumber evidence="11">3.2.1.67</ecNumber>
    </recommendedName>
    <alternativeName>
        <fullName evidence="13">Galacturan 1,4-alpha-galacturonidase</fullName>
    </alternativeName>
    <alternativeName>
        <fullName evidence="12">Poly(1,4-alpha-D-galacturonide)galacturonohydrolase</fullName>
    </alternativeName>
</protein>
<keyword evidence="5" id="KW-0677">Repeat</keyword>
<comment type="caution">
    <text evidence="18">The sequence shown here is derived from an EMBL/GenBank/DDBJ whole genome shotgun (WGS) entry which is preliminary data.</text>
</comment>
<keyword evidence="9 16" id="KW-0326">Glycosidase</keyword>
<dbReference type="PANTHER" id="PTHR31736">
    <property type="match status" value="1"/>
</dbReference>
<comment type="similarity">
    <text evidence="2 16">Belongs to the glycosyl hydrolase 28 family.</text>
</comment>
<feature type="active site" evidence="15">
    <location>
        <position position="276"/>
    </location>
</feature>
<sequence length="444" mass="47694">MLSKSATSFALAALAASAEAVSRLGSRSPNTGKRSISRPNVQAYPYNSGRTAILSAERATECFVVPTGGDDSEVFLAALQECNNGGKVVLDSNYTIGSVLDLTFLNSIDIAISGTITFTDDIDYWVNNYWKYDFQNSTSFFKLGGTDVNIYGDGVGVIDGAGQAWWEAFASNASLLRPILFVTDGLESGSITGLNLINSPNWFNLIANTTDVLISDTTINVHAVDVAAKNTDGWDTYRSDGIVIQNSVINNGDDCVSFKPNSTNIVVQGLSCNGSHGISVGSLGQYVEQYDIVENIYVYNNSMSNASDGARIKVWPGINSYQAPTLSGGGGSGYVKNITYEKYYNYNNDWAIEVNQCYGQSNKTLCELFPSNMKISDVYFIDFTGTTSKKYDPKVGTLVCSSEEQCQNIVATNISVTPPSGASPTWVCSGFDTSGLEGFECVSS</sequence>
<reference evidence="18 19" key="1">
    <citation type="journal article" date="2024" name="J. Plant Pathol.">
        <title>Sequence and assembly of the genome of Seiridium unicorne, isolate CBS 538.82, causal agent of cypress canker disease.</title>
        <authorList>
            <person name="Scali E."/>
            <person name="Rocca G.D."/>
            <person name="Danti R."/>
            <person name="Garbelotto M."/>
            <person name="Barberini S."/>
            <person name="Baroncelli R."/>
            <person name="Emiliani G."/>
        </authorList>
    </citation>
    <scope>NUCLEOTIDE SEQUENCE [LARGE SCALE GENOMIC DNA]</scope>
    <source>
        <strain evidence="18 19">BM-138-508</strain>
    </source>
</reference>
<dbReference type="EMBL" id="JARVKF010000429">
    <property type="protein sequence ID" value="KAK9414296.1"/>
    <property type="molecule type" value="Genomic_DNA"/>
</dbReference>
<evidence type="ECO:0000256" key="9">
    <source>
        <dbReference type="ARBA" id="ARBA00023295"/>
    </source>
</evidence>
<evidence type="ECO:0000256" key="17">
    <source>
        <dbReference type="SAM" id="SignalP"/>
    </source>
</evidence>
<dbReference type="PANTHER" id="PTHR31736:SF14">
    <property type="entry name" value="EXOPOLYGALACTURONASE X-1-RELATED"/>
    <property type="match status" value="1"/>
</dbReference>
<dbReference type="InterPro" id="IPR012334">
    <property type="entry name" value="Pectin_lyas_fold"/>
</dbReference>
<evidence type="ECO:0000313" key="18">
    <source>
        <dbReference type="EMBL" id="KAK9414296.1"/>
    </source>
</evidence>
<evidence type="ECO:0000256" key="11">
    <source>
        <dbReference type="ARBA" id="ARBA00038933"/>
    </source>
</evidence>
<evidence type="ECO:0000256" key="2">
    <source>
        <dbReference type="ARBA" id="ARBA00008834"/>
    </source>
</evidence>
<evidence type="ECO:0000256" key="5">
    <source>
        <dbReference type="ARBA" id="ARBA00022737"/>
    </source>
</evidence>
<evidence type="ECO:0000256" key="7">
    <source>
        <dbReference type="ARBA" id="ARBA00023157"/>
    </source>
</evidence>
<evidence type="ECO:0000256" key="6">
    <source>
        <dbReference type="ARBA" id="ARBA00022801"/>
    </source>
</evidence>
<dbReference type="InterPro" id="IPR000743">
    <property type="entry name" value="Glyco_hydro_28"/>
</dbReference>
<feature type="chain" id="PRO_5045087592" description="galacturonan 1,4-alpha-galacturonidase" evidence="17">
    <location>
        <begin position="21"/>
        <end position="444"/>
    </location>
</feature>
<evidence type="ECO:0000256" key="1">
    <source>
        <dbReference type="ARBA" id="ARBA00004613"/>
    </source>
</evidence>
<proteinExistence type="inferred from homology"/>
<dbReference type="Proteomes" id="UP001408356">
    <property type="component" value="Unassembled WGS sequence"/>
</dbReference>
<dbReference type="SMART" id="SM00710">
    <property type="entry name" value="PbH1"/>
    <property type="match status" value="3"/>
</dbReference>
<evidence type="ECO:0000256" key="10">
    <source>
        <dbReference type="ARBA" id="ARBA00023316"/>
    </source>
</evidence>
<dbReference type="Gene3D" id="2.160.20.10">
    <property type="entry name" value="Single-stranded right-handed beta-helix, Pectin lyase-like"/>
    <property type="match status" value="1"/>
</dbReference>
<comment type="subcellular location">
    <subcellularLocation>
        <location evidence="1">Secreted</location>
    </subcellularLocation>
</comment>
<evidence type="ECO:0000256" key="8">
    <source>
        <dbReference type="ARBA" id="ARBA00023180"/>
    </source>
</evidence>
<accession>A0ABR2UIU8</accession>
<evidence type="ECO:0000256" key="3">
    <source>
        <dbReference type="ARBA" id="ARBA00022525"/>
    </source>
</evidence>
<name>A0ABR2UIU8_9PEZI</name>
<gene>
    <name evidence="18" type="ORF">SUNI508_02395</name>
</gene>
<keyword evidence="3" id="KW-0964">Secreted</keyword>
<evidence type="ECO:0000256" key="16">
    <source>
        <dbReference type="RuleBase" id="RU361169"/>
    </source>
</evidence>
<evidence type="ECO:0000256" key="14">
    <source>
        <dbReference type="ARBA" id="ARBA00048766"/>
    </source>
</evidence>
<evidence type="ECO:0000313" key="19">
    <source>
        <dbReference type="Proteomes" id="UP001408356"/>
    </source>
</evidence>
<keyword evidence="7" id="KW-1015">Disulfide bond</keyword>
<evidence type="ECO:0000256" key="12">
    <source>
        <dbReference type="ARBA" id="ARBA00041604"/>
    </source>
</evidence>
<dbReference type="EC" id="3.2.1.67" evidence="11"/>
<evidence type="ECO:0000256" key="13">
    <source>
        <dbReference type="ARBA" id="ARBA00043142"/>
    </source>
</evidence>